<dbReference type="RefSeq" id="XP_019864096.1">
    <property type="nucleotide sequence ID" value="XM_020008537.1"/>
</dbReference>
<organism evidence="2 3">
    <name type="scientific">Amphimedon queenslandica</name>
    <name type="common">Sponge</name>
    <dbReference type="NCBI Taxonomy" id="400682"/>
    <lineage>
        <taxon>Eukaryota</taxon>
        <taxon>Metazoa</taxon>
        <taxon>Porifera</taxon>
        <taxon>Demospongiae</taxon>
        <taxon>Heteroscleromorpha</taxon>
        <taxon>Haplosclerida</taxon>
        <taxon>Niphatidae</taxon>
        <taxon>Amphimedon</taxon>
    </lineage>
</organism>
<feature type="region of interest" description="Disordered" evidence="1">
    <location>
        <begin position="1"/>
        <end position="71"/>
    </location>
</feature>
<reference evidence="3" key="1">
    <citation type="journal article" date="2010" name="Nature">
        <title>The Amphimedon queenslandica genome and the evolution of animal complexity.</title>
        <authorList>
            <person name="Srivastava M."/>
            <person name="Simakov O."/>
            <person name="Chapman J."/>
            <person name="Fahey B."/>
            <person name="Gauthier M.E."/>
            <person name="Mitros T."/>
            <person name="Richards G.S."/>
            <person name="Conaco C."/>
            <person name="Dacre M."/>
            <person name="Hellsten U."/>
            <person name="Larroux C."/>
            <person name="Putnam N.H."/>
            <person name="Stanke M."/>
            <person name="Adamska M."/>
            <person name="Darling A."/>
            <person name="Degnan S.M."/>
            <person name="Oakley T.H."/>
            <person name="Plachetzki D.C."/>
            <person name="Zhai Y."/>
            <person name="Adamski M."/>
            <person name="Calcino A."/>
            <person name="Cummins S.F."/>
            <person name="Goodstein D.M."/>
            <person name="Harris C."/>
            <person name="Jackson D.J."/>
            <person name="Leys S.P."/>
            <person name="Shu S."/>
            <person name="Woodcroft B.J."/>
            <person name="Vervoort M."/>
            <person name="Kosik K.S."/>
            <person name="Manning G."/>
            <person name="Degnan B.M."/>
            <person name="Rokhsar D.S."/>
        </authorList>
    </citation>
    <scope>NUCLEOTIDE SEQUENCE [LARGE SCALE GENOMIC DNA]</scope>
</reference>
<feature type="compositionally biased region" description="Low complexity" evidence="1">
    <location>
        <begin position="13"/>
        <end position="71"/>
    </location>
</feature>
<reference evidence="2" key="2">
    <citation type="submission" date="2024-06" db="UniProtKB">
        <authorList>
            <consortium name="EnsemblMetazoa"/>
        </authorList>
    </citation>
    <scope>IDENTIFICATION</scope>
</reference>
<sequence>MSGPGGYPVQKTPGSAYPQQQGYPQQQPSAHQQEQPPAYQPQGYPQQQPQGYPQQNPAYPQQMGYPQQQHPPFQPPVSSIFCVIVYSLSTCFYENIGWYVITNCVARSILSHGIRGPIC</sequence>
<name>A0AAN0K3J7_AMPQE</name>
<dbReference type="GeneID" id="109593471"/>
<keyword evidence="3" id="KW-1185">Reference proteome</keyword>
<evidence type="ECO:0000313" key="2">
    <source>
        <dbReference type="EnsemblMetazoa" id="XP_019864096.1"/>
    </source>
</evidence>
<accession>A0AAN0K3J7</accession>
<protein>
    <submittedName>
        <fullName evidence="2">Uncharacterized protein</fullName>
    </submittedName>
</protein>
<evidence type="ECO:0000256" key="1">
    <source>
        <dbReference type="SAM" id="MobiDB-lite"/>
    </source>
</evidence>
<dbReference type="EnsemblMetazoa" id="XM_020008537.1">
    <property type="protein sequence ID" value="XP_019864096.1"/>
    <property type="gene ID" value="LOC109593471"/>
</dbReference>
<dbReference type="KEGG" id="aqu:109593471"/>
<dbReference type="AlphaFoldDB" id="A0AAN0K3J7"/>
<dbReference type="Proteomes" id="UP000007879">
    <property type="component" value="Unassembled WGS sequence"/>
</dbReference>
<proteinExistence type="predicted"/>
<evidence type="ECO:0000313" key="3">
    <source>
        <dbReference type="Proteomes" id="UP000007879"/>
    </source>
</evidence>